<dbReference type="InterPro" id="IPR039360">
    <property type="entry name" value="Ras_GTPase"/>
</dbReference>
<dbReference type="PANTHER" id="PTHR10194">
    <property type="entry name" value="RAS GTPASE-ACTIVATING PROTEINS"/>
    <property type="match status" value="1"/>
</dbReference>
<protein>
    <recommendedName>
        <fullName evidence="4">Neurofibromin</fullName>
    </recommendedName>
</protein>
<dbReference type="PANTHER" id="PTHR10194:SF142">
    <property type="entry name" value="NEUROFIBROMIN"/>
    <property type="match status" value="1"/>
</dbReference>
<gene>
    <name evidence="2" type="ORF">LNINA_LOCUS6016</name>
</gene>
<name>A0AAV1JCY3_9NEOP</name>
<dbReference type="EMBL" id="CAVLEF010000008">
    <property type="protein sequence ID" value="CAK1546445.1"/>
    <property type="molecule type" value="Genomic_DNA"/>
</dbReference>
<comment type="caution">
    <text evidence="2">The sequence shown here is derived from an EMBL/GenBank/DDBJ whole genome shotgun (WGS) entry which is preliminary data.</text>
</comment>
<reference evidence="2 3" key="1">
    <citation type="submission" date="2023-11" db="EMBL/GenBank/DDBJ databases">
        <authorList>
            <person name="Okamura Y."/>
        </authorList>
    </citation>
    <scope>NUCLEOTIDE SEQUENCE [LARGE SCALE GENOMIC DNA]</scope>
</reference>
<evidence type="ECO:0000256" key="1">
    <source>
        <dbReference type="ARBA" id="ARBA00022553"/>
    </source>
</evidence>
<accession>A0AAV1JCY3</accession>
<evidence type="ECO:0008006" key="4">
    <source>
        <dbReference type="Google" id="ProtNLM"/>
    </source>
</evidence>
<keyword evidence="1" id="KW-0597">Phosphoprotein</keyword>
<dbReference type="Proteomes" id="UP001497472">
    <property type="component" value="Unassembled WGS sequence"/>
</dbReference>
<sequence>MGTQKPGEWANTLIARFEEQLPYKTGAQNLHSRINEEQCKACLVQISRHRFSLVISGLTKILQRVNELYQPTLGTCVTRPLTEIEKGYHDSLVIVLDTLEICLSSQPKDTAKYEEAMNVKILLREVCQFIDIRNEANIHNTLLRQLASKVLFALSLNFFNAVFNRISARLQELATSSDENPDYIDIELIQHINIDILRLIRLFTECIQKFKLLRKYTPIVLVMSLEKAVWNWMDTYPQEFLQVQSRPNDELSKCCDTLFDILQDSYSENKKTRVAMWPLQIMLLILNPKVLEEIVNADSGAPLQSKAFKEKTLHRCCKERTE</sequence>
<proteinExistence type="predicted"/>
<keyword evidence="3" id="KW-1185">Reference proteome</keyword>
<dbReference type="AlphaFoldDB" id="A0AAV1JCY3"/>
<organism evidence="2 3">
    <name type="scientific">Leptosia nina</name>
    <dbReference type="NCBI Taxonomy" id="320188"/>
    <lineage>
        <taxon>Eukaryota</taxon>
        <taxon>Metazoa</taxon>
        <taxon>Ecdysozoa</taxon>
        <taxon>Arthropoda</taxon>
        <taxon>Hexapoda</taxon>
        <taxon>Insecta</taxon>
        <taxon>Pterygota</taxon>
        <taxon>Neoptera</taxon>
        <taxon>Endopterygota</taxon>
        <taxon>Lepidoptera</taxon>
        <taxon>Glossata</taxon>
        <taxon>Ditrysia</taxon>
        <taxon>Papilionoidea</taxon>
        <taxon>Pieridae</taxon>
        <taxon>Pierinae</taxon>
        <taxon>Leptosia</taxon>
    </lineage>
</organism>
<evidence type="ECO:0000313" key="3">
    <source>
        <dbReference type="Proteomes" id="UP001497472"/>
    </source>
</evidence>
<evidence type="ECO:0000313" key="2">
    <source>
        <dbReference type="EMBL" id="CAK1546445.1"/>
    </source>
</evidence>